<dbReference type="AlphaFoldDB" id="A0A2H0RJ99"/>
<proteinExistence type="predicted"/>
<dbReference type="Pfam" id="PF13529">
    <property type="entry name" value="Peptidase_C39_2"/>
    <property type="match status" value="1"/>
</dbReference>
<evidence type="ECO:0000313" key="3">
    <source>
        <dbReference type="Proteomes" id="UP000230833"/>
    </source>
</evidence>
<accession>A0A2H0RJ99</accession>
<dbReference type="InterPro" id="IPR039564">
    <property type="entry name" value="Peptidase_C39-like"/>
</dbReference>
<evidence type="ECO:0000313" key="2">
    <source>
        <dbReference type="EMBL" id="PIR46563.1"/>
    </source>
</evidence>
<feature type="domain" description="Peptidase C39-like" evidence="1">
    <location>
        <begin position="2"/>
        <end position="192"/>
    </location>
</feature>
<protein>
    <submittedName>
        <fullName evidence="2">Peptidase-C39 like family protein</fullName>
    </submittedName>
</protein>
<organism evidence="2 3">
    <name type="scientific">Candidatus Vogelbacteria bacterium CG10_big_fil_rev_8_21_14_0_10_45_14</name>
    <dbReference type="NCBI Taxonomy" id="1975042"/>
    <lineage>
        <taxon>Bacteria</taxon>
        <taxon>Candidatus Vogeliibacteriota</taxon>
    </lineage>
</organism>
<dbReference type="Gene3D" id="3.90.70.10">
    <property type="entry name" value="Cysteine proteinases"/>
    <property type="match status" value="1"/>
</dbReference>
<dbReference type="Proteomes" id="UP000230833">
    <property type="component" value="Unassembled WGS sequence"/>
</dbReference>
<evidence type="ECO:0000259" key="1">
    <source>
        <dbReference type="Pfam" id="PF13529"/>
    </source>
</evidence>
<comment type="caution">
    <text evidence="2">The sequence shown here is derived from an EMBL/GenBank/DDBJ whole genome shotgun (WGS) entry which is preliminary data.</text>
</comment>
<gene>
    <name evidence="2" type="ORF">COV07_03600</name>
</gene>
<sequence>MLKVRMERQPDDETCGPTALSAVYGYLGDKITLKEVVDEVRMVKGGGTLACFLGNHALSRGYKATIYTYNLLMFDPTWFGKGIDLADKLRQQAKARHANDKLQVATEGYLQFLEQGGEVKNDNLTTNLIHDTLEEGHPIIAGLSSTYLYQVAREVEKEDGRSLYDDVRGKPSGHFVVIAGYNEQEKIMVADPLGPPGITDLYYPVSPTRLLNSILLGIVTYDANLLVIS</sequence>
<dbReference type="EMBL" id="PCYL01000038">
    <property type="protein sequence ID" value="PIR46563.1"/>
    <property type="molecule type" value="Genomic_DNA"/>
</dbReference>
<reference evidence="2 3" key="1">
    <citation type="submission" date="2017-09" db="EMBL/GenBank/DDBJ databases">
        <title>Depth-based differentiation of microbial function through sediment-hosted aquifers and enrichment of novel symbionts in the deep terrestrial subsurface.</title>
        <authorList>
            <person name="Probst A.J."/>
            <person name="Ladd B."/>
            <person name="Jarett J.K."/>
            <person name="Geller-Mcgrath D.E."/>
            <person name="Sieber C.M."/>
            <person name="Emerson J.B."/>
            <person name="Anantharaman K."/>
            <person name="Thomas B.C."/>
            <person name="Malmstrom R."/>
            <person name="Stieglmeier M."/>
            <person name="Klingl A."/>
            <person name="Woyke T."/>
            <person name="Ryan C.M."/>
            <person name="Banfield J.F."/>
        </authorList>
    </citation>
    <scope>NUCLEOTIDE SEQUENCE [LARGE SCALE GENOMIC DNA]</scope>
    <source>
        <strain evidence="2">CG10_big_fil_rev_8_21_14_0_10_45_14</strain>
    </source>
</reference>
<name>A0A2H0RJ99_9BACT</name>